<organism evidence="2 3">
    <name type="scientific">Wuchereria bancrofti</name>
    <dbReference type="NCBI Taxonomy" id="6293"/>
    <lineage>
        <taxon>Eukaryota</taxon>
        <taxon>Metazoa</taxon>
        <taxon>Ecdysozoa</taxon>
        <taxon>Nematoda</taxon>
        <taxon>Chromadorea</taxon>
        <taxon>Rhabditida</taxon>
        <taxon>Spirurina</taxon>
        <taxon>Spiruromorpha</taxon>
        <taxon>Filarioidea</taxon>
        <taxon>Onchocercidae</taxon>
        <taxon>Wuchereria</taxon>
    </lineage>
</organism>
<feature type="coiled-coil region" evidence="1">
    <location>
        <begin position="20"/>
        <end position="61"/>
    </location>
</feature>
<keyword evidence="1" id="KW-0175">Coiled coil</keyword>
<dbReference type="AlphaFoldDB" id="J9AMK3"/>
<gene>
    <name evidence="2" type="ORF">WUBG_13581</name>
</gene>
<proteinExistence type="predicted"/>
<dbReference type="EMBL" id="ADBV01010463">
    <property type="protein sequence ID" value="EJW75510.1"/>
    <property type="molecule type" value="Genomic_DNA"/>
</dbReference>
<evidence type="ECO:0000313" key="2">
    <source>
        <dbReference type="EMBL" id="EJW75510.1"/>
    </source>
</evidence>
<sequence>MIEQLIVKEDKQEMSNDQRILEMEKQLNELFVNYSQLKQNYQNLMETKLKLEERLNNQNDQKIGERMIIDKTTKQRNKFEKTIMENSTTNDKFNKTDFNLVKIYEDLTRIIEAHIIKRSTNDDNIDDYDNGDKMMKEKQECVDKWRIMYMEIYGELEKVRNMLLIQHNINEKHLQEIALLNQNLKQAKAHAEIKMKDLIVKLSEREAEILNLQMQLKTLAYDEQMPISRVMVCNFHCDNN</sequence>
<accession>J9AMK3</accession>
<feature type="coiled-coil region" evidence="1">
    <location>
        <begin position="170"/>
        <end position="201"/>
    </location>
</feature>
<comment type="caution">
    <text evidence="2">The sequence shown here is derived from an EMBL/GenBank/DDBJ whole genome shotgun (WGS) entry which is preliminary data.</text>
</comment>
<reference evidence="3" key="1">
    <citation type="submission" date="2012-08" db="EMBL/GenBank/DDBJ databases">
        <title>The Genome Sequence of Wuchereria bancrofti.</title>
        <authorList>
            <person name="Nutman T.B."/>
            <person name="Fink D.L."/>
            <person name="Russ C."/>
            <person name="Young S."/>
            <person name="Zeng Q."/>
            <person name="Koehrsen M."/>
            <person name="Alvarado L."/>
            <person name="Berlin A."/>
            <person name="Chapman S.B."/>
            <person name="Chen Z."/>
            <person name="Freedman E."/>
            <person name="Gellesch M."/>
            <person name="Goldberg J."/>
            <person name="Griggs A."/>
            <person name="Gujja S."/>
            <person name="Heilman E.R."/>
            <person name="Heiman D."/>
            <person name="Hepburn T."/>
            <person name="Howarth C."/>
            <person name="Jen D."/>
            <person name="Larson L."/>
            <person name="Lewis B."/>
            <person name="Mehta T."/>
            <person name="Park D."/>
            <person name="Pearson M."/>
            <person name="Roberts A."/>
            <person name="Saif S."/>
            <person name="Shea T."/>
            <person name="Shenoy N."/>
            <person name="Sisk P."/>
            <person name="Stolte C."/>
            <person name="Sykes S."/>
            <person name="Walk T."/>
            <person name="White J."/>
            <person name="Yandava C."/>
            <person name="Haas B."/>
            <person name="Henn M.R."/>
            <person name="Nusbaum C."/>
            <person name="Birren B."/>
        </authorList>
    </citation>
    <scope>NUCLEOTIDE SEQUENCE [LARGE SCALE GENOMIC DNA]</scope>
    <source>
        <strain evidence="3">NA</strain>
    </source>
</reference>
<name>J9AMK3_WUCBA</name>
<protein>
    <submittedName>
        <fullName evidence="2">Uncharacterized protein</fullName>
    </submittedName>
</protein>
<dbReference type="Proteomes" id="UP000004810">
    <property type="component" value="Unassembled WGS sequence"/>
</dbReference>
<evidence type="ECO:0000313" key="3">
    <source>
        <dbReference type="Proteomes" id="UP000004810"/>
    </source>
</evidence>
<evidence type="ECO:0000256" key="1">
    <source>
        <dbReference type="SAM" id="Coils"/>
    </source>
</evidence>